<feature type="chain" id="PRO_5045037883" description="Outer membrane lipoprotein carrier protein LolA" evidence="2">
    <location>
        <begin position="26"/>
        <end position="209"/>
    </location>
</feature>
<protein>
    <recommendedName>
        <fullName evidence="5">Outer membrane lipoprotein carrier protein LolA</fullName>
    </recommendedName>
</protein>
<evidence type="ECO:0000313" key="4">
    <source>
        <dbReference type="Proteomes" id="UP001053296"/>
    </source>
</evidence>
<sequence>MTKRYLLAALFLVLPFMAGTNVSHAADFLMDLKAKAEKVTSIQSRFTQEKHLSMFDEVLISEGSFAFQRPSSLRWEYTTPFKAGFLLTGNTGIEWDEAAQTKREFSLKSSPIMAMVAQQIMAWTTFDIAWLKSRYDITRTGTAPTILDLRPKGEGARKMLTRIIIRFAQDDTTIDSLELREVDEDFTRITFMDRAINTPLSDTLFTSVQ</sequence>
<dbReference type="Pfam" id="PF03548">
    <property type="entry name" value="LolA"/>
    <property type="match status" value="1"/>
</dbReference>
<dbReference type="SUPFAM" id="SSF89392">
    <property type="entry name" value="Prokaryotic lipoproteins and lipoprotein localization factors"/>
    <property type="match status" value="1"/>
</dbReference>
<dbReference type="CDD" id="cd16325">
    <property type="entry name" value="LolA"/>
    <property type="match status" value="1"/>
</dbReference>
<name>A0ABM7P693_9BACT</name>
<dbReference type="PANTHER" id="PTHR35869">
    <property type="entry name" value="OUTER-MEMBRANE LIPOPROTEIN CARRIER PROTEIN"/>
    <property type="match status" value="1"/>
</dbReference>
<evidence type="ECO:0000256" key="2">
    <source>
        <dbReference type="SAM" id="SignalP"/>
    </source>
</evidence>
<reference evidence="3" key="1">
    <citation type="journal article" date="2022" name="Arch. Microbiol.">
        <title>Pseudodesulfovibrio sediminis sp. nov., a mesophilic and neutrophilic sulfate-reducing bacterium isolated from sediment of a brackish lake.</title>
        <authorList>
            <person name="Takahashi A."/>
            <person name="Kojima H."/>
            <person name="Watanabe M."/>
            <person name="Fukui M."/>
        </authorList>
    </citation>
    <scope>NUCLEOTIDE SEQUENCE</scope>
    <source>
        <strain evidence="3">SF6</strain>
    </source>
</reference>
<gene>
    <name evidence="3" type="ORF">PSDVSF_16840</name>
</gene>
<dbReference type="EMBL" id="AP024485">
    <property type="protein sequence ID" value="BCS88442.1"/>
    <property type="molecule type" value="Genomic_DNA"/>
</dbReference>
<dbReference type="InterPro" id="IPR004564">
    <property type="entry name" value="OM_lipoprot_carrier_LolA-like"/>
</dbReference>
<evidence type="ECO:0000313" key="3">
    <source>
        <dbReference type="EMBL" id="BCS88442.1"/>
    </source>
</evidence>
<accession>A0ABM7P693</accession>
<evidence type="ECO:0008006" key="5">
    <source>
        <dbReference type="Google" id="ProtNLM"/>
    </source>
</evidence>
<feature type="signal peptide" evidence="2">
    <location>
        <begin position="1"/>
        <end position="25"/>
    </location>
</feature>
<dbReference type="PANTHER" id="PTHR35869:SF1">
    <property type="entry name" value="OUTER-MEMBRANE LIPOPROTEIN CARRIER PROTEIN"/>
    <property type="match status" value="1"/>
</dbReference>
<keyword evidence="4" id="KW-1185">Reference proteome</keyword>
<organism evidence="3 4">
    <name type="scientific">Pseudodesulfovibrio sediminis</name>
    <dbReference type="NCBI Taxonomy" id="2810563"/>
    <lineage>
        <taxon>Bacteria</taxon>
        <taxon>Pseudomonadati</taxon>
        <taxon>Thermodesulfobacteriota</taxon>
        <taxon>Desulfovibrionia</taxon>
        <taxon>Desulfovibrionales</taxon>
        <taxon>Desulfovibrionaceae</taxon>
    </lineage>
</organism>
<dbReference type="RefSeq" id="WP_229596382.1">
    <property type="nucleotide sequence ID" value="NZ_AP024485.1"/>
</dbReference>
<proteinExistence type="predicted"/>
<dbReference type="Gene3D" id="2.50.20.10">
    <property type="entry name" value="Lipoprotein localisation LolA/LolB/LppX"/>
    <property type="match status" value="1"/>
</dbReference>
<dbReference type="InterPro" id="IPR029046">
    <property type="entry name" value="LolA/LolB/LppX"/>
</dbReference>
<dbReference type="Proteomes" id="UP001053296">
    <property type="component" value="Chromosome"/>
</dbReference>
<evidence type="ECO:0000256" key="1">
    <source>
        <dbReference type="ARBA" id="ARBA00022729"/>
    </source>
</evidence>
<keyword evidence="1 2" id="KW-0732">Signal</keyword>